<dbReference type="Pfam" id="PF08246">
    <property type="entry name" value="Inhibitor_I29"/>
    <property type="match status" value="1"/>
</dbReference>
<dbReference type="InterPro" id="IPR039417">
    <property type="entry name" value="Peptidase_C1A_papain-like"/>
</dbReference>
<dbReference type="InterPro" id="IPR013201">
    <property type="entry name" value="Prot_inhib_I29"/>
</dbReference>
<dbReference type="SMART" id="SM00848">
    <property type="entry name" value="Inhibitor_I29"/>
    <property type="match status" value="1"/>
</dbReference>
<dbReference type="Gene3D" id="3.90.70.10">
    <property type="entry name" value="Cysteine proteinases"/>
    <property type="match status" value="1"/>
</dbReference>
<accession>A0A7E5VEN3</accession>
<sequence>MISCILVLGCLSALAPVWCVTPLSRFAIDEQFNYFIQHHNKVYHDFQEREYRFNIFMENLQRLNEMGRFHHQHSFDFTPYMDHTLEEFLMTHSGLIVNESIALCNRLTDRNIPNINAPPSHDWTKYNVVTPVKDQKDCNSCYAFSATGNIEGQFAMVYKKLLVLSEQQIVDCDKRSHGCRGGYMNNAFSSLMELGGSELEADYPYRQHNPHPQCLLPSNRLRVKIIGCDSYRLSSQEKLKQLLYHRGPLSVAMKSEVLHMQNYKGQIIPDKYCTGEVNHGVLLVGYGEENGIKYWLLKNSWGTSQGDQGYFRLERGEGLESCGMMTVFISSAIVG</sequence>
<organism evidence="5 6">
    <name type="scientific">Trichoplusia ni</name>
    <name type="common">Cabbage looper</name>
    <dbReference type="NCBI Taxonomy" id="7111"/>
    <lineage>
        <taxon>Eukaryota</taxon>
        <taxon>Metazoa</taxon>
        <taxon>Ecdysozoa</taxon>
        <taxon>Arthropoda</taxon>
        <taxon>Hexapoda</taxon>
        <taxon>Insecta</taxon>
        <taxon>Pterygota</taxon>
        <taxon>Neoptera</taxon>
        <taxon>Endopterygota</taxon>
        <taxon>Lepidoptera</taxon>
        <taxon>Glossata</taxon>
        <taxon>Ditrysia</taxon>
        <taxon>Noctuoidea</taxon>
        <taxon>Noctuidae</taxon>
        <taxon>Plusiinae</taxon>
        <taxon>Trichoplusia</taxon>
    </lineage>
</organism>
<dbReference type="PRINTS" id="PR00705">
    <property type="entry name" value="PAPAIN"/>
</dbReference>
<dbReference type="KEGG" id="tnl:113493100"/>
<feature type="domain" description="Cathepsin propeptide inhibitor" evidence="4">
    <location>
        <begin position="32"/>
        <end position="88"/>
    </location>
</feature>
<evidence type="ECO:0000313" key="5">
    <source>
        <dbReference type="Proteomes" id="UP000322000"/>
    </source>
</evidence>
<dbReference type="GO" id="GO:0008234">
    <property type="term" value="F:cysteine-type peptidase activity"/>
    <property type="evidence" value="ECO:0007669"/>
    <property type="project" value="InterPro"/>
</dbReference>
<dbReference type="PROSITE" id="PS00639">
    <property type="entry name" value="THIOL_PROTEASE_HIS"/>
    <property type="match status" value="1"/>
</dbReference>
<dbReference type="Proteomes" id="UP000322000">
    <property type="component" value="Chromosome 4"/>
</dbReference>
<dbReference type="SMART" id="SM00645">
    <property type="entry name" value="Pept_C1"/>
    <property type="match status" value="1"/>
</dbReference>
<dbReference type="OrthoDB" id="10253408at2759"/>
<dbReference type="PANTHER" id="PTHR12411">
    <property type="entry name" value="CYSTEINE PROTEASE FAMILY C1-RELATED"/>
    <property type="match status" value="1"/>
</dbReference>
<feature type="chain" id="PRO_5028939435" evidence="2">
    <location>
        <begin position="20"/>
        <end position="335"/>
    </location>
</feature>
<dbReference type="GeneID" id="113493100"/>
<dbReference type="InterPro" id="IPR000668">
    <property type="entry name" value="Peptidase_C1A_C"/>
</dbReference>
<evidence type="ECO:0000256" key="2">
    <source>
        <dbReference type="SAM" id="SignalP"/>
    </source>
</evidence>
<evidence type="ECO:0000256" key="1">
    <source>
        <dbReference type="ARBA" id="ARBA00008455"/>
    </source>
</evidence>
<protein>
    <submittedName>
        <fullName evidence="6">Cathepsin L1-like</fullName>
    </submittedName>
</protein>
<evidence type="ECO:0000313" key="6">
    <source>
        <dbReference type="RefSeq" id="XP_026726721.1"/>
    </source>
</evidence>
<dbReference type="SUPFAM" id="SSF54001">
    <property type="entry name" value="Cysteine proteinases"/>
    <property type="match status" value="1"/>
</dbReference>
<dbReference type="InterPro" id="IPR038765">
    <property type="entry name" value="Papain-like_cys_pep_sf"/>
</dbReference>
<dbReference type="InParanoid" id="A0A7E5VEN3"/>
<keyword evidence="2" id="KW-0732">Signal</keyword>
<name>A0A7E5VEN3_TRINI</name>
<comment type="similarity">
    <text evidence="1">Belongs to the peptidase C1 family.</text>
</comment>
<dbReference type="InterPro" id="IPR013128">
    <property type="entry name" value="Peptidase_C1A"/>
</dbReference>
<dbReference type="InterPro" id="IPR025660">
    <property type="entry name" value="Pept_his_AS"/>
</dbReference>
<gene>
    <name evidence="6" type="primary">LOC113493100</name>
</gene>
<keyword evidence="5" id="KW-1185">Reference proteome</keyword>
<dbReference type="CDD" id="cd02248">
    <property type="entry name" value="Peptidase_C1A"/>
    <property type="match status" value="1"/>
</dbReference>
<evidence type="ECO:0000259" key="4">
    <source>
        <dbReference type="SMART" id="SM00848"/>
    </source>
</evidence>
<dbReference type="AlphaFoldDB" id="A0A7E5VEN3"/>
<proteinExistence type="inferred from homology"/>
<evidence type="ECO:0000259" key="3">
    <source>
        <dbReference type="SMART" id="SM00645"/>
    </source>
</evidence>
<dbReference type="RefSeq" id="XP_026726721.1">
    <property type="nucleotide sequence ID" value="XM_026870920.1"/>
</dbReference>
<dbReference type="Pfam" id="PF00112">
    <property type="entry name" value="Peptidase_C1"/>
    <property type="match status" value="1"/>
</dbReference>
<feature type="domain" description="Peptidase C1A papain C-terminal" evidence="3">
    <location>
        <begin position="117"/>
        <end position="333"/>
    </location>
</feature>
<dbReference type="GO" id="GO:0006508">
    <property type="term" value="P:proteolysis"/>
    <property type="evidence" value="ECO:0007669"/>
    <property type="project" value="InterPro"/>
</dbReference>
<reference evidence="6" key="1">
    <citation type="submission" date="2025-08" db="UniProtKB">
        <authorList>
            <consortium name="RefSeq"/>
        </authorList>
    </citation>
    <scope>IDENTIFICATION</scope>
</reference>
<feature type="signal peptide" evidence="2">
    <location>
        <begin position="1"/>
        <end position="19"/>
    </location>
</feature>